<dbReference type="PANTHER" id="PTHR30203:SF31">
    <property type="entry name" value="RND EFFLUX SYSTEM, OUTER MEMBRANE LIPOPROTEIN, NODT"/>
    <property type="match status" value="1"/>
</dbReference>
<gene>
    <name evidence="4" type="ORF">C4541_06810</name>
</gene>
<comment type="similarity">
    <text evidence="1 2">Belongs to the outer membrane factor (OMF) (TC 1.B.17) family.</text>
</comment>
<dbReference type="GO" id="GO:0015562">
    <property type="term" value="F:efflux transmembrane transporter activity"/>
    <property type="evidence" value="ECO:0007669"/>
    <property type="project" value="InterPro"/>
</dbReference>
<dbReference type="PANTHER" id="PTHR30203">
    <property type="entry name" value="OUTER MEMBRANE CATION EFFLUX PROTEIN"/>
    <property type="match status" value="1"/>
</dbReference>
<dbReference type="AlphaFoldDB" id="A0A3A4R9W5"/>
<evidence type="ECO:0000256" key="1">
    <source>
        <dbReference type="ARBA" id="ARBA00007613"/>
    </source>
</evidence>
<proteinExistence type="inferred from homology"/>
<protein>
    <submittedName>
        <fullName evidence="4">Efflux transporter outer membrane subunit</fullName>
    </submittedName>
</protein>
<dbReference type="Pfam" id="PF02321">
    <property type="entry name" value="OEP"/>
    <property type="match status" value="2"/>
</dbReference>
<evidence type="ECO:0000313" key="4">
    <source>
        <dbReference type="EMBL" id="RJP59098.1"/>
    </source>
</evidence>
<dbReference type="NCBIfam" id="TIGR01845">
    <property type="entry name" value="outer_NodT"/>
    <property type="match status" value="1"/>
</dbReference>
<dbReference type="Proteomes" id="UP000266426">
    <property type="component" value="Unassembled WGS sequence"/>
</dbReference>
<keyword evidence="2" id="KW-0564">Palmitate</keyword>
<keyword evidence="3" id="KW-0175">Coiled coil</keyword>
<sequence length="488" mass="54393">MRLNNIILLLITAAAISLVISGCAVGPDYVPPDFEMPKSWNGWTDETEQAEESAPIRDLSSWWALLNDPVLDKLIARANEGNITLKEAYYRIAESQAAKRYAQGDFLPHADVQSGYSRTRGSENTTFKGTNPNLHPMDIYSAGVTASWEVDMFGRIRRSVESADAFLDASQASYNDIIVSLNAAVASNYIALRTLQERIDYAQKNIVLQKETLKLTDARFKSELVPELDVEQAKLNLANTEAAISSLEKAKAEVFNRLAILLGGFPQDIRDDLSGSAPIPEVSPRIPKVLPINIIKQRPDIRAAEREYAARNARIGAATAGMYPIATLNGSFFLDGIEPSDLHDMTSRAYSFGPRFDWNAFEGGKNLNTVRIEQARTEQARLRYEQTVLTAVEEVENALAFYTEEKKRYQALERASRSSEKSVELAGSLYKSGLTDFQNVLDMERTLFITQDELAESKGQIIQEWIGVYKAFGGGWSQDTDYEKDTGR</sequence>
<dbReference type="PROSITE" id="PS51257">
    <property type="entry name" value="PROKAR_LIPOPROTEIN"/>
    <property type="match status" value="1"/>
</dbReference>
<comment type="subcellular location">
    <subcellularLocation>
        <location evidence="2">Cell membrane</location>
        <topology evidence="2">Lipid-anchor</topology>
    </subcellularLocation>
</comment>
<comment type="caution">
    <text evidence="4">The sequence shown here is derived from an EMBL/GenBank/DDBJ whole genome shotgun (WGS) entry which is preliminary data.</text>
</comment>
<dbReference type="InterPro" id="IPR010131">
    <property type="entry name" value="MdtP/NodT-like"/>
</dbReference>
<reference evidence="4 5" key="1">
    <citation type="journal article" date="2017" name="ISME J.">
        <title>Energy and carbon metabolisms in a deep terrestrial subsurface fluid microbial community.</title>
        <authorList>
            <person name="Momper L."/>
            <person name="Jungbluth S.P."/>
            <person name="Lee M.D."/>
            <person name="Amend J.P."/>
        </authorList>
    </citation>
    <scope>NUCLEOTIDE SEQUENCE [LARGE SCALE GENOMIC DNA]</scope>
    <source>
        <strain evidence="4">SURF_26</strain>
    </source>
</reference>
<dbReference type="Gene3D" id="2.20.200.10">
    <property type="entry name" value="Outer membrane efflux proteins (OEP)"/>
    <property type="match status" value="1"/>
</dbReference>
<accession>A0A3A4R9W5</accession>
<feature type="coiled-coil region" evidence="3">
    <location>
        <begin position="230"/>
        <end position="257"/>
    </location>
</feature>
<evidence type="ECO:0000256" key="2">
    <source>
        <dbReference type="RuleBase" id="RU362097"/>
    </source>
</evidence>
<dbReference type="GO" id="GO:0005886">
    <property type="term" value="C:plasma membrane"/>
    <property type="evidence" value="ECO:0007669"/>
    <property type="project" value="UniProtKB-SubCell"/>
</dbReference>
<dbReference type="InterPro" id="IPR003423">
    <property type="entry name" value="OMP_efflux"/>
</dbReference>
<keyword evidence="2" id="KW-1134">Transmembrane beta strand</keyword>
<evidence type="ECO:0000313" key="5">
    <source>
        <dbReference type="Proteomes" id="UP000266426"/>
    </source>
</evidence>
<organism evidence="4 5">
    <name type="scientific">Candidatus Auribacter fodinae</name>
    <dbReference type="NCBI Taxonomy" id="2093366"/>
    <lineage>
        <taxon>Bacteria</taxon>
        <taxon>Pseudomonadati</taxon>
        <taxon>Candidatus Auribacterota</taxon>
        <taxon>Candidatus Auribacteria</taxon>
        <taxon>Candidatus Auribacterales</taxon>
        <taxon>Candidatus Auribacteraceae</taxon>
        <taxon>Candidatus Auribacter</taxon>
    </lineage>
</organism>
<keyword evidence="2" id="KW-0812">Transmembrane</keyword>
<dbReference type="EMBL" id="QZJZ01000055">
    <property type="protein sequence ID" value="RJP59098.1"/>
    <property type="molecule type" value="Genomic_DNA"/>
</dbReference>
<evidence type="ECO:0000256" key="3">
    <source>
        <dbReference type="SAM" id="Coils"/>
    </source>
</evidence>
<keyword evidence="2" id="KW-0449">Lipoprotein</keyword>
<dbReference type="Gene3D" id="1.20.1600.10">
    <property type="entry name" value="Outer membrane efflux proteins (OEP)"/>
    <property type="match status" value="1"/>
</dbReference>
<dbReference type="SUPFAM" id="SSF56954">
    <property type="entry name" value="Outer membrane efflux proteins (OEP)"/>
    <property type="match status" value="1"/>
</dbReference>
<keyword evidence="2" id="KW-0472">Membrane</keyword>
<name>A0A3A4R9W5_9BACT</name>